<evidence type="ECO:0000256" key="5">
    <source>
        <dbReference type="SAM" id="MobiDB-lite"/>
    </source>
</evidence>
<dbReference type="GO" id="GO:0051607">
    <property type="term" value="P:defense response to virus"/>
    <property type="evidence" value="ECO:0007669"/>
    <property type="project" value="UniProtKB-ARBA"/>
</dbReference>
<keyword evidence="9" id="KW-1185">Reference proteome</keyword>
<dbReference type="SMART" id="SM00950">
    <property type="entry name" value="Piwi"/>
    <property type="match status" value="1"/>
</dbReference>
<dbReference type="Pfam" id="PF08699">
    <property type="entry name" value="ArgoL1"/>
    <property type="match status" value="1"/>
</dbReference>
<dbReference type="AlphaFoldDB" id="A0ABD1MNE4"/>
<dbReference type="CDD" id="cd04657">
    <property type="entry name" value="Piwi_ago-like"/>
    <property type="match status" value="1"/>
</dbReference>
<dbReference type="CDD" id="cd02846">
    <property type="entry name" value="PAZ_argonaute_like"/>
    <property type="match status" value="1"/>
</dbReference>
<dbReference type="SUPFAM" id="SSF101690">
    <property type="entry name" value="PAZ domain"/>
    <property type="match status" value="1"/>
</dbReference>
<keyword evidence="3" id="KW-0943">RNA-mediated gene silencing</keyword>
<dbReference type="PANTHER" id="PTHR22891">
    <property type="entry name" value="EUKARYOTIC TRANSLATION INITIATION FACTOR 2C"/>
    <property type="match status" value="1"/>
</dbReference>
<dbReference type="PROSITE" id="PS50822">
    <property type="entry name" value="PIWI"/>
    <property type="match status" value="1"/>
</dbReference>
<keyword evidence="2" id="KW-0678">Repressor</keyword>
<proteinExistence type="inferred from homology"/>
<dbReference type="GO" id="GO:1990904">
    <property type="term" value="C:ribonucleoprotein complex"/>
    <property type="evidence" value="ECO:0007669"/>
    <property type="project" value="UniProtKB-KW"/>
</dbReference>
<dbReference type="InterPro" id="IPR014811">
    <property type="entry name" value="ArgoL1"/>
</dbReference>
<comment type="caution">
    <text evidence="8">The sequence shown here is derived from an EMBL/GenBank/DDBJ whole genome shotgun (WGS) entry which is preliminary data.</text>
</comment>
<dbReference type="InterPro" id="IPR045246">
    <property type="entry name" value="Piwi_ago-like"/>
</dbReference>
<protein>
    <submittedName>
        <fullName evidence="8">Uncharacterized protein</fullName>
    </submittedName>
</protein>
<evidence type="ECO:0000256" key="2">
    <source>
        <dbReference type="ARBA" id="ARBA00022491"/>
    </source>
</evidence>
<accession>A0ABD1MNE4</accession>
<dbReference type="InterPro" id="IPR032474">
    <property type="entry name" value="Argonaute_N"/>
</dbReference>
<dbReference type="InterPro" id="IPR036085">
    <property type="entry name" value="PAZ_dom_sf"/>
</dbReference>
<evidence type="ECO:0000256" key="3">
    <source>
        <dbReference type="ARBA" id="ARBA00023158"/>
    </source>
</evidence>
<feature type="region of interest" description="Disordered" evidence="5">
    <location>
        <begin position="90"/>
        <end position="114"/>
    </location>
</feature>
<evidence type="ECO:0000259" key="6">
    <source>
        <dbReference type="PROSITE" id="PS50821"/>
    </source>
</evidence>
<dbReference type="FunFam" id="3.30.420.10:FF:000091">
    <property type="entry name" value="Protein argonaute 3"/>
    <property type="match status" value="1"/>
</dbReference>
<dbReference type="Pfam" id="PF02171">
    <property type="entry name" value="Piwi"/>
    <property type="match status" value="1"/>
</dbReference>
<dbReference type="Gene3D" id="3.30.420.10">
    <property type="entry name" value="Ribonuclease H-like superfamily/Ribonuclease H"/>
    <property type="match status" value="1"/>
</dbReference>
<dbReference type="InterPro" id="IPR003100">
    <property type="entry name" value="PAZ_dom"/>
</dbReference>
<gene>
    <name evidence="8" type="ORF">Fmac_011777</name>
</gene>
<evidence type="ECO:0000256" key="1">
    <source>
        <dbReference type="ARBA" id="ARBA00008201"/>
    </source>
</evidence>
<reference evidence="8 9" key="1">
    <citation type="submission" date="2024-08" db="EMBL/GenBank/DDBJ databases">
        <title>Insights into the chromosomal genome structure of Flemingia macrophylla.</title>
        <authorList>
            <person name="Ding Y."/>
            <person name="Zhao Y."/>
            <person name="Bi W."/>
            <person name="Wu M."/>
            <person name="Zhao G."/>
            <person name="Gong Y."/>
            <person name="Li W."/>
            <person name="Zhang P."/>
        </authorList>
    </citation>
    <scope>NUCLEOTIDE SEQUENCE [LARGE SCALE GENOMIC DNA]</scope>
    <source>
        <strain evidence="8">DYQJB</strain>
        <tissue evidence="8">Leaf</tissue>
    </source>
</reference>
<dbReference type="Gene3D" id="3.40.50.2300">
    <property type="match status" value="1"/>
</dbReference>
<dbReference type="Pfam" id="PF16488">
    <property type="entry name" value="ArgoL2"/>
    <property type="match status" value="1"/>
</dbReference>
<evidence type="ECO:0000259" key="7">
    <source>
        <dbReference type="PROSITE" id="PS50822"/>
    </source>
</evidence>
<evidence type="ECO:0000313" key="9">
    <source>
        <dbReference type="Proteomes" id="UP001603857"/>
    </source>
</evidence>
<dbReference type="Pfam" id="PF02170">
    <property type="entry name" value="PAZ"/>
    <property type="match status" value="1"/>
</dbReference>
<name>A0ABD1MNE4_9FABA</name>
<dbReference type="SUPFAM" id="SSF53098">
    <property type="entry name" value="Ribonuclease H-like"/>
    <property type="match status" value="1"/>
</dbReference>
<dbReference type="InterPro" id="IPR036397">
    <property type="entry name" value="RNaseH_sf"/>
</dbReference>
<dbReference type="InterPro" id="IPR012337">
    <property type="entry name" value="RNaseH-like_sf"/>
</dbReference>
<keyword evidence="4" id="KW-0687">Ribonucleoprotein</keyword>
<evidence type="ECO:0000256" key="4">
    <source>
        <dbReference type="ARBA" id="ARBA00023274"/>
    </source>
</evidence>
<comment type="similarity">
    <text evidence="1">Belongs to the argonaute family. Ago subfamily.</text>
</comment>
<feature type="compositionally biased region" description="Basic and acidic residues" evidence="5">
    <location>
        <begin position="94"/>
        <end position="108"/>
    </location>
</feature>
<dbReference type="SMART" id="SM01163">
    <property type="entry name" value="DUF1785"/>
    <property type="match status" value="1"/>
</dbReference>
<organism evidence="8 9">
    <name type="scientific">Flemingia macrophylla</name>
    <dbReference type="NCBI Taxonomy" id="520843"/>
    <lineage>
        <taxon>Eukaryota</taxon>
        <taxon>Viridiplantae</taxon>
        <taxon>Streptophyta</taxon>
        <taxon>Embryophyta</taxon>
        <taxon>Tracheophyta</taxon>
        <taxon>Spermatophyta</taxon>
        <taxon>Magnoliopsida</taxon>
        <taxon>eudicotyledons</taxon>
        <taxon>Gunneridae</taxon>
        <taxon>Pentapetalae</taxon>
        <taxon>rosids</taxon>
        <taxon>fabids</taxon>
        <taxon>Fabales</taxon>
        <taxon>Fabaceae</taxon>
        <taxon>Papilionoideae</taxon>
        <taxon>50 kb inversion clade</taxon>
        <taxon>NPAAA clade</taxon>
        <taxon>indigoferoid/millettioid clade</taxon>
        <taxon>Phaseoleae</taxon>
        <taxon>Flemingia</taxon>
    </lineage>
</organism>
<feature type="domain" description="Piwi" evidence="7">
    <location>
        <begin position="502"/>
        <end position="820"/>
    </location>
</feature>
<dbReference type="GO" id="GO:0031047">
    <property type="term" value="P:regulatory ncRNA-mediated gene silencing"/>
    <property type="evidence" value="ECO:0007669"/>
    <property type="project" value="UniProtKB-KW"/>
</dbReference>
<dbReference type="InterPro" id="IPR032472">
    <property type="entry name" value="ArgoL2"/>
</dbReference>
<dbReference type="Pfam" id="PF16486">
    <property type="entry name" value="ArgoN"/>
    <property type="match status" value="1"/>
</dbReference>
<dbReference type="PROSITE" id="PS50821">
    <property type="entry name" value="PAZ"/>
    <property type="match status" value="1"/>
</dbReference>
<dbReference type="EMBL" id="JBGMDY010000004">
    <property type="protein sequence ID" value="KAL2337331.1"/>
    <property type="molecule type" value="Genomic_DNA"/>
</dbReference>
<dbReference type="Gene3D" id="2.170.260.10">
    <property type="entry name" value="paz domain"/>
    <property type="match status" value="1"/>
</dbReference>
<evidence type="ECO:0000313" key="8">
    <source>
        <dbReference type="EMBL" id="KAL2337331.1"/>
    </source>
</evidence>
<dbReference type="Proteomes" id="UP001603857">
    <property type="component" value="Unassembled WGS sequence"/>
</dbReference>
<sequence>MEASKPTAGKRFGSRGGKIQLFTNHCVVTVDMTYDKSGHPVDVKDLGRKVLDQVCKKHAVVRNLRFAYDGEKSLFTLVSLSTDSISFPVDLEEPSSRRPDQSPSERDAKRIKRQSRSKTINVVLKYVAKIPMKAIADGLRGLESENYQEALKVLDTVLRQHSANRNCLLVRQSFFHDDVRNSADIGGGVRALRGFHSSFRVTHGGLSLNIDTSATMILEAGSVMNFLLKNQNVKHESEIDWEKAKTMLKNLRIQVNGMEFKITGLSENTCRNQKFLLRQKNGNGEVQESETTVYEYHTRNKMIILNSSADIPCIDVGKSERPCFFPIELCELVSLQRYTKALTIKQRARLVDETRQKPQDKKAAIEHSLRSSRYNDEYMLRSCGITIQPNLSKVEGRILQPPVLLVGNDQNIIPYNGRWNFNNKRLRIPMTIEHWAIVNFSSGCKISQLVEFIKNNARDKGMILHAPVIFEEESHFRREPAQVRVGQMYTHIKATLPQHPQLLLCILPERKNSDLYGPWKRRCLAVEGVSTQCIAPPKNMNNQYITNVLLKINAKIGGVNSFLSVESSEKIPHVCTVPTLILGMDVSHGSTARADVPSIAAVASSRCWPQITRYRAAVRTQSSRVEMIKSLCEPVSDSTQDKGIIREVLEDFVVSSNSLKPQHIIIFRDGVSESQFNQLLNIELSQIIEACKLFDEKWEPKFTLIVAQKNHHTRFFRANPPPPNAPLVQQNVPPGTIIDENVCHPSNSDFYLCAQAGIIGTSRPTHYHVLRDDIEFTADEMQELVHSLCYTCQRSTSSVSLVAPVWYAHLAAAQMAQFKFDEHTETSSNAGVTSAGAPPIPQLPRLHNQCEAKKVKLCKNFGRERNHEKTEEMALHHQLVVAEEEKFYVPKSRAP</sequence>
<feature type="domain" description="PAZ" evidence="6">
    <location>
        <begin position="222"/>
        <end position="334"/>
    </location>
</feature>
<dbReference type="InterPro" id="IPR003165">
    <property type="entry name" value="Piwi"/>
</dbReference>